<dbReference type="CDD" id="cd06782">
    <property type="entry name" value="cpPDZ_CPP-like"/>
    <property type="match status" value="1"/>
</dbReference>
<dbReference type="Gene3D" id="3.90.226.10">
    <property type="entry name" value="2-enoyl-CoA Hydratase, Chain A, domain 1"/>
    <property type="match status" value="1"/>
</dbReference>
<dbReference type="Proteomes" id="UP000642829">
    <property type="component" value="Unassembled WGS sequence"/>
</dbReference>
<dbReference type="InterPro" id="IPR040573">
    <property type="entry name" value="TSP_N"/>
</dbReference>
<keyword evidence="4 5" id="KW-0720">Serine protease</keyword>
<dbReference type="InterPro" id="IPR005151">
    <property type="entry name" value="Tail-specific_protease"/>
</dbReference>
<sequence length="806" mass="89956">MKHSYVSEVAYIVSFLSIVIYKHHSTLRQALMLACAAFLWINVAHAEAVDVSAFQTTSTMRDETKEVVGRLESSHYLGQTIADLDQNEFIADYMTDWDTQRMFFLETELADFQRRFSPSLDKMLSRGHLMPAFEIFLEFRQNVESRVSWVQKRLNEPFDFSGVTTYAPDRSEAEWPVSIAEANVLWERRLQFEMLNELLSLLEPGTDLNDLRELSPEIAKVTPDGVETTVEIEDGATQKTLDEALVEARENIGKRYDRLLRWVQEIEPIDVQETFLTALTHQYDPHSTFMSADTLEEFSIAMRNSLVGIGAVLSDTDGYCTIRELLPGGPAERSGKLKPEDQIVGVAQDNDGEMVDVIGMKLSKIVKMIRGKKGTTVRLKIRPGDGDPSVRKTITLTRDEIKLTAKLAKAEVFEVPAGDKTIAIGVIDLPAFYGSGEPGSGYNSTTEDVEELINKLKEIGVEGIVLDLRANGGGLLSEAIRLTGLFIPVGPVVQVRDYVGQVQEFLDDDPKVAWDGPLMVLVSRFSASASEITAGALKNHQRALIVGDKLTHGKGTVQAVFDMNRGGNWFTSLRPRKGAAKVTVQKYYLPDGSSTQIEGVKSDIVLPSINEYLAVGEGEFPHALAWDSIDSLEWDYDNSHVEDFLVNQSIVEQLQSQSQDRQGSLEEFGYLRENIDWFKARQEQKEFSLNLEERRSRRASDNDFRELMEGRYDTLAALNYTSDEILLNVTEEQNREHDALVAAQAQPADAADIPVGEIEIEEDAKKAAFDIQLREGLRIMADWIAIAQEAGESQALAAAPAGEPRS</sequence>
<dbReference type="InterPro" id="IPR029045">
    <property type="entry name" value="ClpP/crotonase-like_dom_sf"/>
</dbReference>
<dbReference type="AlphaFoldDB" id="A0A8J3GDF9"/>
<evidence type="ECO:0000256" key="2">
    <source>
        <dbReference type="ARBA" id="ARBA00022670"/>
    </source>
</evidence>
<gene>
    <name evidence="7" type="primary">prc</name>
    <name evidence="7" type="ORF">GCM10007047_02810</name>
</gene>
<name>A0A8J3GDF9_9BACT</name>
<evidence type="ECO:0000313" key="8">
    <source>
        <dbReference type="Proteomes" id="UP000642829"/>
    </source>
</evidence>
<comment type="caution">
    <text evidence="7">The sequence shown here is derived from an EMBL/GenBank/DDBJ whole genome shotgun (WGS) entry which is preliminary data.</text>
</comment>
<dbReference type="Gene3D" id="2.30.42.10">
    <property type="match status" value="1"/>
</dbReference>
<evidence type="ECO:0000256" key="3">
    <source>
        <dbReference type="ARBA" id="ARBA00022801"/>
    </source>
</evidence>
<dbReference type="InterPro" id="IPR036034">
    <property type="entry name" value="PDZ_sf"/>
</dbReference>
<dbReference type="GO" id="GO:0007165">
    <property type="term" value="P:signal transduction"/>
    <property type="evidence" value="ECO:0007669"/>
    <property type="project" value="TreeGrafter"/>
</dbReference>
<dbReference type="GO" id="GO:0006508">
    <property type="term" value="P:proteolysis"/>
    <property type="evidence" value="ECO:0007669"/>
    <property type="project" value="UniProtKB-KW"/>
</dbReference>
<keyword evidence="2 5" id="KW-0645">Protease</keyword>
<dbReference type="CDD" id="cd07560">
    <property type="entry name" value="Peptidase_S41_CPP"/>
    <property type="match status" value="1"/>
</dbReference>
<evidence type="ECO:0000256" key="5">
    <source>
        <dbReference type="RuleBase" id="RU004404"/>
    </source>
</evidence>
<dbReference type="Pfam" id="PF00595">
    <property type="entry name" value="PDZ"/>
    <property type="match status" value="1"/>
</dbReference>
<dbReference type="EMBL" id="BMXG01000001">
    <property type="protein sequence ID" value="GHB91225.1"/>
    <property type="molecule type" value="Genomic_DNA"/>
</dbReference>
<dbReference type="FunFam" id="3.90.226.10:FF:000090">
    <property type="entry name" value="Tail-specific protease"/>
    <property type="match status" value="1"/>
</dbReference>
<dbReference type="NCBIfam" id="TIGR00225">
    <property type="entry name" value="prc"/>
    <property type="match status" value="1"/>
</dbReference>
<dbReference type="InterPro" id="IPR020992">
    <property type="entry name" value="Tail_Prtase_C"/>
</dbReference>
<protein>
    <submittedName>
        <fullName evidence="7">Tail-specific protease</fullName>
    </submittedName>
</protein>
<reference evidence="7" key="1">
    <citation type="journal article" date="2014" name="Int. J. Syst. Evol. Microbiol.">
        <title>Complete genome sequence of Corynebacterium casei LMG S-19264T (=DSM 44701T), isolated from a smear-ripened cheese.</title>
        <authorList>
            <consortium name="US DOE Joint Genome Institute (JGI-PGF)"/>
            <person name="Walter F."/>
            <person name="Albersmeier A."/>
            <person name="Kalinowski J."/>
            <person name="Ruckert C."/>
        </authorList>
    </citation>
    <scope>NUCLEOTIDE SEQUENCE</scope>
    <source>
        <strain evidence="7">KCTC 12870</strain>
    </source>
</reference>
<evidence type="ECO:0000259" key="6">
    <source>
        <dbReference type="PROSITE" id="PS50106"/>
    </source>
</evidence>
<dbReference type="PANTHER" id="PTHR32060:SF22">
    <property type="entry name" value="CARBOXYL-TERMINAL-PROCESSING PEPTIDASE 3, CHLOROPLASTIC"/>
    <property type="match status" value="1"/>
</dbReference>
<dbReference type="SUPFAM" id="SSF50156">
    <property type="entry name" value="PDZ domain-like"/>
    <property type="match status" value="1"/>
</dbReference>
<evidence type="ECO:0000256" key="4">
    <source>
        <dbReference type="ARBA" id="ARBA00022825"/>
    </source>
</evidence>
<dbReference type="GO" id="GO:0008236">
    <property type="term" value="F:serine-type peptidase activity"/>
    <property type="evidence" value="ECO:0007669"/>
    <property type="project" value="UniProtKB-KW"/>
</dbReference>
<accession>A0A8J3GDF9</accession>
<keyword evidence="8" id="KW-1185">Reference proteome</keyword>
<dbReference type="GO" id="GO:0004175">
    <property type="term" value="F:endopeptidase activity"/>
    <property type="evidence" value="ECO:0007669"/>
    <property type="project" value="TreeGrafter"/>
</dbReference>
<dbReference type="Pfam" id="PF17804">
    <property type="entry name" value="TSP_NTD"/>
    <property type="match status" value="1"/>
</dbReference>
<dbReference type="InterPro" id="IPR001478">
    <property type="entry name" value="PDZ"/>
</dbReference>
<feature type="domain" description="PDZ" evidence="6">
    <location>
        <begin position="299"/>
        <end position="370"/>
    </location>
</feature>
<dbReference type="Pfam" id="PF03572">
    <property type="entry name" value="Peptidase_S41"/>
    <property type="match status" value="1"/>
</dbReference>
<evidence type="ECO:0000256" key="1">
    <source>
        <dbReference type="ARBA" id="ARBA00009179"/>
    </source>
</evidence>
<dbReference type="SMART" id="SM00228">
    <property type="entry name" value="PDZ"/>
    <property type="match status" value="1"/>
</dbReference>
<evidence type="ECO:0000313" key="7">
    <source>
        <dbReference type="EMBL" id="GHB91225.1"/>
    </source>
</evidence>
<proteinExistence type="inferred from homology"/>
<reference evidence="7" key="2">
    <citation type="submission" date="2020-09" db="EMBL/GenBank/DDBJ databases">
        <authorList>
            <person name="Sun Q."/>
            <person name="Kim S."/>
        </authorList>
    </citation>
    <scope>NUCLEOTIDE SEQUENCE</scope>
    <source>
        <strain evidence="7">KCTC 12870</strain>
    </source>
</reference>
<dbReference type="Pfam" id="PF11818">
    <property type="entry name" value="DUF3340"/>
    <property type="match status" value="1"/>
</dbReference>
<organism evidence="7 8">
    <name type="scientific">Cerasicoccus arenae</name>
    <dbReference type="NCBI Taxonomy" id="424488"/>
    <lineage>
        <taxon>Bacteria</taxon>
        <taxon>Pseudomonadati</taxon>
        <taxon>Verrucomicrobiota</taxon>
        <taxon>Opitutia</taxon>
        <taxon>Puniceicoccales</taxon>
        <taxon>Cerasicoccaceae</taxon>
        <taxon>Cerasicoccus</taxon>
    </lineage>
</organism>
<dbReference type="GO" id="GO:0030288">
    <property type="term" value="C:outer membrane-bounded periplasmic space"/>
    <property type="evidence" value="ECO:0007669"/>
    <property type="project" value="TreeGrafter"/>
</dbReference>
<dbReference type="SUPFAM" id="SSF52096">
    <property type="entry name" value="ClpP/crotonase"/>
    <property type="match status" value="1"/>
</dbReference>
<comment type="similarity">
    <text evidence="1 5">Belongs to the peptidase S41A family.</text>
</comment>
<dbReference type="SMART" id="SM00245">
    <property type="entry name" value="TSPc"/>
    <property type="match status" value="1"/>
</dbReference>
<dbReference type="InterPro" id="IPR004447">
    <property type="entry name" value="Peptidase_S41A"/>
</dbReference>
<dbReference type="PROSITE" id="PS50106">
    <property type="entry name" value="PDZ"/>
    <property type="match status" value="1"/>
</dbReference>
<dbReference type="PANTHER" id="PTHR32060">
    <property type="entry name" value="TAIL-SPECIFIC PROTEASE"/>
    <property type="match status" value="1"/>
</dbReference>
<keyword evidence="3 5" id="KW-0378">Hydrolase</keyword>